<evidence type="ECO:0000256" key="11">
    <source>
        <dbReference type="ARBA" id="ARBA00022833"/>
    </source>
</evidence>
<evidence type="ECO:0000259" key="18">
    <source>
        <dbReference type="PROSITE" id="PS50089"/>
    </source>
</evidence>
<feature type="region of interest" description="Disordered" evidence="16">
    <location>
        <begin position="299"/>
        <end position="328"/>
    </location>
</feature>
<dbReference type="Gene3D" id="3.30.40.10">
    <property type="entry name" value="Zinc/RING finger domain, C3HC4 (zinc finger)"/>
    <property type="match status" value="1"/>
</dbReference>
<dbReference type="PANTHER" id="PTHR46913">
    <property type="entry name" value="RING-H2 FINGER PROTEIN ATL16"/>
    <property type="match status" value="1"/>
</dbReference>
<keyword evidence="7" id="KW-0479">Metal-binding</keyword>
<evidence type="ECO:0000256" key="5">
    <source>
        <dbReference type="ARBA" id="ARBA00022679"/>
    </source>
</evidence>
<dbReference type="EMBL" id="MNCJ02000331">
    <property type="protein sequence ID" value="KAF5761135.1"/>
    <property type="molecule type" value="Genomic_DNA"/>
</dbReference>
<protein>
    <recommendedName>
        <fullName evidence="4">RING-type E3 ubiquitin transferase</fullName>
        <ecNumber evidence="4">2.3.2.27</ecNumber>
    </recommendedName>
</protein>
<evidence type="ECO:0000256" key="16">
    <source>
        <dbReference type="SAM" id="MobiDB-lite"/>
    </source>
</evidence>
<evidence type="ECO:0000256" key="1">
    <source>
        <dbReference type="ARBA" id="ARBA00000900"/>
    </source>
</evidence>
<evidence type="ECO:0000256" key="15">
    <source>
        <dbReference type="PROSITE-ProRule" id="PRU00175"/>
    </source>
</evidence>
<dbReference type="UniPathway" id="UPA00143"/>
<dbReference type="Pfam" id="PF13639">
    <property type="entry name" value="zf-RING_2"/>
    <property type="match status" value="1"/>
</dbReference>
<evidence type="ECO:0000256" key="10">
    <source>
        <dbReference type="ARBA" id="ARBA00022786"/>
    </source>
</evidence>
<keyword evidence="8" id="KW-0732">Signal</keyword>
<feature type="transmembrane region" description="Helical" evidence="17">
    <location>
        <begin position="52"/>
        <end position="75"/>
    </location>
</feature>
<evidence type="ECO:0000256" key="2">
    <source>
        <dbReference type="ARBA" id="ARBA00004167"/>
    </source>
</evidence>
<evidence type="ECO:0000313" key="19">
    <source>
        <dbReference type="EMBL" id="KAF5761135.1"/>
    </source>
</evidence>
<comment type="catalytic activity">
    <reaction evidence="1">
        <text>S-ubiquitinyl-[E2 ubiquitin-conjugating enzyme]-L-cysteine + [acceptor protein]-L-lysine = [E2 ubiquitin-conjugating enzyme]-L-cysteine + N(6)-ubiquitinyl-[acceptor protein]-L-lysine.</text>
        <dbReference type="EC" id="2.3.2.27"/>
    </reaction>
</comment>
<evidence type="ECO:0000256" key="4">
    <source>
        <dbReference type="ARBA" id="ARBA00012483"/>
    </source>
</evidence>
<dbReference type="FunCoup" id="A0A251S5A1">
    <property type="interactions" value="296"/>
</dbReference>
<dbReference type="GO" id="GO:0008270">
    <property type="term" value="F:zinc ion binding"/>
    <property type="evidence" value="ECO:0007669"/>
    <property type="project" value="UniProtKB-KW"/>
</dbReference>
<evidence type="ECO:0000256" key="9">
    <source>
        <dbReference type="ARBA" id="ARBA00022771"/>
    </source>
</evidence>
<dbReference type="EC" id="2.3.2.27" evidence="4"/>
<dbReference type="InterPro" id="IPR044600">
    <property type="entry name" value="ATL1/ATL16-like"/>
</dbReference>
<keyword evidence="13 17" id="KW-0472">Membrane</keyword>
<dbReference type="InterPro" id="IPR013083">
    <property type="entry name" value="Znf_RING/FYVE/PHD"/>
</dbReference>
<dbReference type="AlphaFoldDB" id="A0A251S5A1"/>
<dbReference type="Proteomes" id="UP000215914">
    <property type="component" value="Chromosome 16"/>
</dbReference>
<dbReference type="Gramene" id="mRNA:HanXRQr2_Chr16g0761521">
    <property type="protein sequence ID" value="CDS:HanXRQr2_Chr16g0761521.1"/>
    <property type="gene ID" value="HanXRQr2_Chr16g0761521"/>
</dbReference>
<dbReference type="EMBL" id="CM007905">
    <property type="protein sequence ID" value="OTF92341.1"/>
    <property type="molecule type" value="Genomic_DNA"/>
</dbReference>
<comment type="subcellular location">
    <subcellularLocation>
        <location evidence="2">Membrane</location>
        <topology evidence="2">Single-pass membrane protein</topology>
    </subcellularLocation>
</comment>
<dbReference type="OrthoDB" id="9984778at2759"/>
<reference evidence="19 21" key="1">
    <citation type="journal article" date="2017" name="Nature">
        <title>The sunflower genome provides insights into oil metabolism, flowering and Asterid evolution.</title>
        <authorList>
            <person name="Badouin H."/>
            <person name="Gouzy J."/>
            <person name="Grassa C.J."/>
            <person name="Murat F."/>
            <person name="Staton S.E."/>
            <person name="Cottret L."/>
            <person name="Lelandais-Briere C."/>
            <person name="Owens G.L."/>
            <person name="Carrere S."/>
            <person name="Mayjonade B."/>
            <person name="Legrand L."/>
            <person name="Gill N."/>
            <person name="Kane N.C."/>
            <person name="Bowers J.E."/>
            <person name="Hubner S."/>
            <person name="Bellec A."/>
            <person name="Berard A."/>
            <person name="Berges H."/>
            <person name="Blanchet N."/>
            <person name="Boniface M.C."/>
            <person name="Brunel D."/>
            <person name="Catrice O."/>
            <person name="Chaidir N."/>
            <person name="Claudel C."/>
            <person name="Donnadieu C."/>
            <person name="Faraut T."/>
            <person name="Fievet G."/>
            <person name="Helmstetter N."/>
            <person name="King M."/>
            <person name="Knapp S.J."/>
            <person name="Lai Z."/>
            <person name="Le Paslier M.C."/>
            <person name="Lippi Y."/>
            <person name="Lorenzon L."/>
            <person name="Mandel J.R."/>
            <person name="Marage G."/>
            <person name="Marchand G."/>
            <person name="Marquand E."/>
            <person name="Bret-Mestries E."/>
            <person name="Morien E."/>
            <person name="Nambeesan S."/>
            <person name="Nguyen T."/>
            <person name="Pegot-Espagnet P."/>
            <person name="Pouilly N."/>
            <person name="Raftis F."/>
            <person name="Sallet E."/>
            <person name="Schiex T."/>
            <person name="Thomas J."/>
            <person name="Vandecasteele C."/>
            <person name="Vares D."/>
            <person name="Vear F."/>
            <person name="Vautrin S."/>
            <person name="Crespi M."/>
            <person name="Mangin B."/>
            <person name="Burke J.M."/>
            <person name="Salse J."/>
            <person name="Munos S."/>
            <person name="Vincourt P."/>
            <person name="Rieseberg L.H."/>
            <person name="Langlade N.B."/>
        </authorList>
    </citation>
    <scope>NUCLEOTIDE SEQUENCE [LARGE SCALE GENOMIC DNA]</scope>
    <source>
        <strain evidence="21">cv. SF193</strain>
        <tissue evidence="19">Leaves</tissue>
    </source>
</reference>
<keyword evidence="21" id="KW-1185">Reference proteome</keyword>
<keyword evidence="5" id="KW-0808">Transferase</keyword>
<dbReference type="GO" id="GO:0016567">
    <property type="term" value="P:protein ubiquitination"/>
    <property type="evidence" value="ECO:0000318"/>
    <property type="project" value="GO_Central"/>
</dbReference>
<evidence type="ECO:0000256" key="13">
    <source>
        <dbReference type="ARBA" id="ARBA00023136"/>
    </source>
</evidence>
<dbReference type="CDD" id="cd16461">
    <property type="entry name" value="RING-H2_EL5-like"/>
    <property type="match status" value="1"/>
</dbReference>
<gene>
    <name evidence="20" type="ORF">HannXRQ_Chr16g0520801</name>
    <name evidence="19" type="ORF">HanXRQr2_Chr16g0761521</name>
</gene>
<evidence type="ECO:0000256" key="14">
    <source>
        <dbReference type="ARBA" id="ARBA00024209"/>
    </source>
</evidence>
<name>A0A251S5A1_HELAN</name>
<dbReference type="PANTHER" id="PTHR46913:SF22">
    <property type="entry name" value="RING-TYPE E3 UBIQUITIN TRANSFERASE"/>
    <property type="match status" value="1"/>
</dbReference>
<evidence type="ECO:0000256" key="8">
    <source>
        <dbReference type="ARBA" id="ARBA00022729"/>
    </source>
</evidence>
<comment type="similarity">
    <text evidence="14">Belongs to the RING-type zinc finger family. ATL subfamily.</text>
</comment>
<evidence type="ECO:0000256" key="12">
    <source>
        <dbReference type="ARBA" id="ARBA00022989"/>
    </source>
</evidence>
<organism evidence="20 21">
    <name type="scientific">Helianthus annuus</name>
    <name type="common">Common sunflower</name>
    <dbReference type="NCBI Taxonomy" id="4232"/>
    <lineage>
        <taxon>Eukaryota</taxon>
        <taxon>Viridiplantae</taxon>
        <taxon>Streptophyta</taxon>
        <taxon>Embryophyta</taxon>
        <taxon>Tracheophyta</taxon>
        <taxon>Spermatophyta</taxon>
        <taxon>Magnoliopsida</taxon>
        <taxon>eudicotyledons</taxon>
        <taxon>Gunneridae</taxon>
        <taxon>Pentapetalae</taxon>
        <taxon>asterids</taxon>
        <taxon>campanulids</taxon>
        <taxon>Asterales</taxon>
        <taxon>Asteraceae</taxon>
        <taxon>Asteroideae</taxon>
        <taxon>Heliantheae alliance</taxon>
        <taxon>Heliantheae</taxon>
        <taxon>Helianthus</taxon>
    </lineage>
</organism>
<comment type="pathway">
    <text evidence="3">Protein modification; protein ubiquitination.</text>
</comment>
<evidence type="ECO:0000313" key="20">
    <source>
        <dbReference type="EMBL" id="OTF92341.1"/>
    </source>
</evidence>
<evidence type="ECO:0000313" key="21">
    <source>
        <dbReference type="Proteomes" id="UP000215914"/>
    </source>
</evidence>
<dbReference type="GO" id="GO:0016020">
    <property type="term" value="C:membrane"/>
    <property type="evidence" value="ECO:0007669"/>
    <property type="project" value="UniProtKB-SubCell"/>
</dbReference>
<dbReference type="FunFam" id="3.30.40.10:FF:000285">
    <property type="entry name" value="RING-H2 finger protein ATL43"/>
    <property type="match status" value="1"/>
</dbReference>
<dbReference type="OMA" id="QWCYFLL"/>
<keyword evidence="9 15" id="KW-0863">Zinc-finger</keyword>
<dbReference type="SMART" id="SM00184">
    <property type="entry name" value="RING"/>
    <property type="match status" value="1"/>
</dbReference>
<dbReference type="InParanoid" id="A0A251S5A1"/>
<dbReference type="InterPro" id="IPR001841">
    <property type="entry name" value="Znf_RING"/>
</dbReference>
<keyword evidence="10" id="KW-0833">Ubl conjugation pathway</keyword>
<sequence length="348" mass="39101">MGSMGNTNMPPYSGYRDCSQGICSMYCPQWCYIIFPPPPPFQSEDDGSSMNFSPLIIVVIGILASAFLLVSYYTIINKYCKRRENQLTSPVESENRNQSTTHDQWQHAATGLDESLIKSIAVCTYMKGDEVVEGSDCAVCLSEFQDGESVRLLPKCGHAFHLPCIDTWLRSHSNCPLCRSHVMPGIPVPFQRPPESQIRSNSNLNVSSLVFQRSNDLVLVVQEPEVDDHRDEVVVSIITNENLPEYPFHEQDDINANGMRIPMSMGQEGQQVRRSTSLGSMSCQNQNLLIADILSTDDDHEDEHHDQQVGPSKGYNSNSSKRNDTMKRSVSTGRFVLIKNEKEKNFIQ</sequence>
<accession>A0A251S5A1</accession>
<keyword evidence="12 17" id="KW-1133">Transmembrane helix</keyword>
<evidence type="ECO:0000256" key="3">
    <source>
        <dbReference type="ARBA" id="ARBA00004906"/>
    </source>
</evidence>
<evidence type="ECO:0000256" key="6">
    <source>
        <dbReference type="ARBA" id="ARBA00022692"/>
    </source>
</evidence>
<evidence type="ECO:0000256" key="7">
    <source>
        <dbReference type="ARBA" id="ARBA00022723"/>
    </source>
</evidence>
<evidence type="ECO:0000256" key="17">
    <source>
        <dbReference type="SAM" id="Phobius"/>
    </source>
</evidence>
<reference evidence="20" key="2">
    <citation type="submission" date="2017-02" db="EMBL/GenBank/DDBJ databases">
        <title>Sunflower complete genome.</title>
        <authorList>
            <person name="Langlade N."/>
            <person name="Munos S."/>
        </authorList>
    </citation>
    <scope>NUCLEOTIDE SEQUENCE [LARGE SCALE GENOMIC DNA]</scope>
    <source>
        <tissue evidence="20">Leaves</tissue>
    </source>
</reference>
<reference evidence="19" key="3">
    <citation type="submission" date="2020-06" db="EMBL/GenBank/DDBJ databases">
        <title>Helianthus annuus Genome sequencing and assembly Release 2.</title>
        <authorList>
            <person name="Gouzy J."/>
            <person name="Langlade N."/>
            <person name="Munos S."/>
        </authorList>
    </citation>
    <scope>NUCLEOTIDE SEQUENCE</scope>
    <source>
        <tissue evidence="19">Leaves</tissue>
    </source>
</reference>
<dbReference type="SUPFAM" id="SSF57850">
    <property type="entry name" value="RING/U-box"/>
    <property type="match status" value="1"/>
</dbReference>
<dbReference type="GO" id="GO:0061630">
    <property type="term" value="F:ubiquitin protein ligase activity"/>
    <property type="evidence" value="ECO:0007669"/>
    <property type="project" value="UniProtKB-EC"/>
</dbReference>
<proteinExistence type="inferred from homology"/>
<dbReference type="PROSITE" id="PS50089">
    <property type="entry name" value="ZF_RING_2"/>
    <property type="match status" value="1"/>
</dbReference>
<feature type="domain" description="RING-type" evidence="18">
    <location>
        <begin position="137"/>
        <end position="179"/>
    </location>
</feature>
<keyword evidence="11" id="KW-0862">Zinc</keyword>
<keyword evidence="6 17" id="KW-0812">Transmembrane</keyword>